<evidence type="ECO:0000256" key="9">
    <source>
        <dbReference type="SAM" id="Phobius"/>
    </source>
</evidence>
<keyword evidence="7 9" id="KW-0472">Membrane</keyword>
<keyword evidence="5 9" id="KW-0812">Transmembrane</keyword>
<keyword evidence="4 10" id="KW-0808">Transferase</keyword>
<feature type="transmembrane region" description="Helical" evidence="9">
    <location>
        <begin position="139"/>
        <end position="156"/>
    </location>
</feature>
<reference evidence="10 11" key="1">
    <citation type="submission" date="2020-03" db="EMBL/GenBank/DDBJ databases">
        <title>Genomic Encyclopedia of Type Strains, Phase IV (KMG-IV): sequencing the most valuable type-strain genomes for metagenomic binning, comparative biology and taxonomic classification.</title>
        <authorList>
            <person name="Goeker M."/>
        </authorList>
    </citation>
    <scope>NUCLEOTIDE SEQUENCE [LARGE SCALE GENOMIC DNA]</scope>
    <source>
        <strain evidence="10 11">DSM 24233</strain>
    </source>
</reference>
<keyword evidence="2" id="KW-1003">Cell membrane</keyword>
<evidence type="ECO:0000256" key="6">
    <source>
        <dbReference type="ARBA" id="ARBA00022989"/>
    </source>
</evidence>
<dbReference type="PANTHER" id="PTHR33908:SF11">
    <property type="entry name" value="MEMBRANE PROTEIN"/>
    <property type="match status" value="1"/>
</dbReference>
<dbReference type="GO" id="GO:0009103">
    <property type="term" value="P:lipopolysaccharide biosynthetic process"/>
    <property type="evidence" value="ECO:0007669"/>
    <property type="project" value="UniProtKB-ARBA"/>
</dbReference>
<dbReference type="EMBL" id="JAATJA010000002">
    <property type="protein sequence ID" value="NJB68403.1"/>
    <property type="molecule type" value="Genomic_DNA"/>
</dbReference>
<keyword evidence="3" id="KW-0328">Glycosyltransferase</keyword>
<dbReference type="InterPro" id="IPR050297">
    <property type="entry name" value="LipidA_mod_glycosyltrf_83"/>
</dbReference>
<proteinExistence type="predicted"/>
<dbReference type="GO" id="GO:0016763">
    <property type="term" value="F:pentosyltransferase activity"/>
    <property type="evidence" value="ECO:0007669"/>
    <property type="project" value="TreeGrafter"/>
</dbReference>
<protein>
    <submittedName>
        <fullName evidence="10">4-amino-4-deoxy-L-arabinose transferase-like glycosyltransferase</fullName>
    </submittedName>
</protein>
<evidence type="ECO:0000256" key="4">
    <source>
        <dbReference type="ARBA" id="ARBA00022679"/>
    </source>
</evidence>
<dbReference type="Proteomes" id="UP000580856">
    <property type="component" value="Unassembled WGS sequence"/>
</dbReference>
<organism evidence="10 11">
    <name type="scientific">Desulfobaculum xiamenense</name>
    <dbReference type="NCBI Taxonomy" id="995050"/>
    <lineage>
        <taxon>Bacteria</taxon>
        <taxon>Pseudomonadati</taxon>
        <taxon>Thermodesulfobacteriota</taxon>
        <taxon>Desulfovibrionia</taxon>
        <taxon>Desulfovibrionales</taxon>
        <taxon>Desulfovibrionaceae</taxon>
        <taxon>Desulfobaculum</taxon>
    </lineage>
</organism>
<dbReference type="PANTHER" id="PTHR33908">
    <property type="entry name" value="MANNOSYLTRANSFERASE YKCB-RELATED"/>
    <property type="match status" value="1"/>
</dbReference>
<evidence type="ECO:0000256" key="7">
    <source>
        <dbReference type="ARBA" id="ARBA00023136"/>
    </source>
</evidence>
<evidence type="ECO:0000256" key="5">
    <source>
        <dbReference type="ARBA" id="ARBA00022692"/>
    </source>
</evidence>
<dbReference type="RefSeq" id="WP_167941475.1">
    <property type="nucleotide sequence ID" value="NZ_JAATJA010000002.1"/>
</dbReference>
<evidence type="ECO:0000256" key="1">
    <source>
        <dbReference type="ARBA" id="ARBA00004651"/>
    </source>
</evidence>
<dbReference type="AlphaFoldDB" id="A0A846QPZ8"/>
<name>A0A846QPZ8_9BACT</name>
<feature type="transmembrane region" description="Helical" evidence="9">
    <location>
        <begin position="203"/>
        <end position="224"/>
    </location>
</feature>
<comment type="caution">
    <text evidence="10">The sequence shown here is derived from an EMBL/GenBank/DDBJ whole genome shotgun (WGS) entry which is preliminary data.</text>
</comment>
<feature type="transmembrane region" description="Helical" evidence="9">
    <location>
        <begin position="113"/>
        <end position="133"/>
    </location>
</feature>
<evidence type="ECO:0000256" key="2">
    <source>
        <dbReference type="ARBA" id="ARBA00022475"/>
    </source>
</evidence>
<comment type="subcellular location">
    <subcellularLocation>
        <location evidence="1">Cell membrane</location>
        <topology evidence="1">Multi-pass membrane protein</topology>
    </subcellularLocation>
</comment>
<gene>
    <name evidence="10" type="ORF">GGQ74_002076</name>
</gene>
<feature type="transmembrane region" description="Helical" evidence="9">
    <location>
        <begin position="426"/>
        <end position="443"/>
    </location>
</feature>
<dbReference type="GO" id="GO:0005886">
    <property type="term" value="C:plasma membrane"/>
    <property type="evidence" value="ECO:0007669"/>
    <property type="project" value="UniProtKB-SubCell"/>
</dbReference>
<feature type="transmembrane region" description="Helical" evidence="9">
    <location>
        <begin position="80"/>
        <end position="101"/>
    </location>
</feature>
<keyword evidence="6 9" id="KW-1133">Transmembrane helix</keyword>
<evidence type="ECO:0000313" key="11">
    <source>
        <dbReference type="Proteomes" id="UP000580856"/>
    </source>
</evidence>
<accession>A0A846QPZ8</accession>
<evidence type="ECO:0000313" key="10">
    <source>
        <dbReference type="EMBL" id="NJB68403.1"/>
    </source>
</evidence>
<feature type="region of interest" description="Disordered" evidence="8">
    <location>
        <begin position="446"/>
        <end position="469"/>
    </location>
</feature>
<evidence type="ECO:0000256" key="8">
    <source>
        <dbReference type="SAM" id="MobiDB-lite"/>
    </source>
</evidence>
<feature type="transmembrane region" description="Helical" evidence="9">
    <location>
        <begin position="400"/>
        <end position="420"/>
    </location>
</feature>
<evidence type="ECO:0000256" key="3">
    <source>
        <dbReference type="ARBA" id="ARBA00022676"/>
    </source>
</evidence>
<sequence length="469" mass="50311">MTTPHRVALALFIFATFAFLHVISAVNPSFPITPDTHSYVAPLPTMLAEGRFATDDGPETFRTPGYPLLLLPLYALGGDAGLLLVPAMQFLLLGLTGIVASRMTALAFPDRPHAPAAALFLVLFNPTLLINACRIMTEIPFTLAVACATWCMLLGLRAGRVRAAALCAGFSMLTVATFIRPIALYLPWVAAACAIVTLLRRALPLRTALVALMLVAHIIATGAWTERNARLADMPSFSTAADYALYEYIASAVLAVHDGRDWQTVRHEHQALAAALPPRERHVFMRREGLRILAEHPAAALRVGLRGALPLLLQSSTGHIPELLGQRHGGSGIIYKFVSMPLGDFIAHVLREERLLVASLAAGSAYLAALWGLLLYGFATECRTPHTATAGRLRLPRAEIVLPLALAACLLALSAGPMSVDRFRAPVVPLVAMVAGAGLSRIAERVAARRKRPDGDPTDDTAHSPTPSR</sequence>
<feature type="transmembrane region" description="Helical" evidence="9">
    <location>
        <begin position="356"/>
        <end position="379"/>
    </location>
</feature>
<keyword evidence="11" id="KW-1185">Reference proteome</keyword>